<gene>
    <name evidence="1" type="ORF">FJR39_21370</name>
</gene>
<accession>A0ACC7SAN5</accession>
<protein>
    <submittedName>
        <fullName evidence="1">Uncharacterized protein</fullName>
    </submittedName>
</protein>
<dbReference type="Proteomes" id="UP001517388">
    <property type="component" value="Unassembled WGS sequence"/>
</dbReference>
<dbReference type="EMBL" id="VILF01000006">
    <property type="protein sequence ID" value="MTJ45535.1"/>
    <property type="molecule type" value="Genomic_DNA"/>
</dbReference>
<comment type="caution">
    <text evidence="1">The sequence shown here is derived from an EMBL/GenBank/DDBJ whole genome shotgun (WGS) entry which is preliminary data.</text>
</comment>
<evidence type="ECO:0000313" key="1">
    <source>
        <dbReference type="EMBL" id="MTJ45535.1"/>
    </source>
</evidence>
<sequence>MNKIISSAIAVSAITVSTVFGLSLVNVNILPAQAQKSSNSKTWYIRYTTFIAGKIVKVPGREKWLRGDNREFNVDAKSYRTRTDVTIVCKTGSNNVTMRPFIGKSTEVTSDGKVVDSAIASSNGIKLKIIHQQYPTIKFTVKHEVGIPRKLLLLSPDIDYSYTGEFDCEKGTYTLEGEHDKAPNHEVYIKDSASVGWKTIYRFNGEDFTCLIPTACFKSKWNWPSD</sequence>
<proteinExistence type="predicted"/>
<organism evidence="1 2">
    <name type="scientific">Dolichospermum flos-aquae UHCC 0037</name>
    <dbReference type="NCBI Taxonomy" id="2590026"/>
    <lineage>
        <taxon>Bacteria</taxon>
        <taxon>Bacillati</taxon>
        <taxon>Cyanobacteriota</taxon>
        <taxon>Cyanophyceae</taxon>
        <taxon>Nostocales</taxon>
        <taxon>Aphanizomenonaceae</taxon>
        <taxon>Dolichospermum</taxon>
    </lineage>
</organism>
<reference evidence="2" key="1">
    <citation type="journal article" date="2020" name="Toxins">
        <title>Phylogenomic Analysis of Secondary Metabolism in the Toxic Cyanobacterial Genera Anabaena, Dolichospermum and Aphanizomenon.</title>
        <authorList>
            <person name="Oesterholm J."/>
            <person name="Popin R.V."/>
            <person name="Fewer D.P."/>
            <person name="Sivonen K."/>
        </authorList>
    </citation>
    <scope>NUCLEOTIDE SEQUENCE [LARGE SCALE GENOMIC DNA]</scope>
    <source>
        <strain evidence="2">UHCC 0037</strain>
    </source>
</reference>
<keyword evidence="2" id="KW-1185">Reference proteome</keyword>
<evidence type="ECO:0000313" key="2">
    <source>
        <dbReference type="Proteomes" id="UP001517388"/>
    </source>
</evidence>
<name>A0ACC7SAN5_DOLFA</name>